<dbReference type="AlphaFoldDB" id="A0A4Z0V7L6"/>
<gene>
    <name evidence="1" type="ORF">EZ315_03015</name>
</gene>
<keyword evidence="2" id="KW-1185">Reference proteome</keyword>
<accession>A0A4Z0V7L6</accession>
<protein>
    <submittedName>
        <fullName evidence="1">Uncharacterized protein</fullName>
    </submittedName>
</protein>
<proteinExistence type="predicted"/>
<dbReference type="EMBL" id="SJSA01000001">
    <property type="protein sequence ID" value="TGG39723.1"/>
    <property type="molecule type" value="Genomic_DNA"/>
</dbReference>
<organism evidence="1 2">
    <name type="scientific">Duncaniella freteri</name>
    <dbReference type="NCBI Taxonomy" id="2530391"/>
    <lineage>
        <taxon>Bacteria</taxon>
        <taxon>Pseudomonadati</taxon>
        <taxon>Bacteroidota</taxon>
        <taxon>Bacteroidia</taxon>
        <taxon>Bacteroidales</taxon>
        <taxon>Muribaculaceae</taxon>
        <taxon>Duncaniella</taxon>
    </lineage>
</organism>
<evidence type="ECO:0000313" key="2">
    <source>
        <dbReference type="Proteomes" id="UP000297635"/>
    </source>
</evidence>
<dbReference type="RefSeq" id="WP_135470501.1">
    <property type="nucleotide sequence ID" value="NZ_CASCNC010000010.1"/>
</dbReference>
<dbReference type="Proteomes" id="UP000297635">
    <property type="component" value="Unassembled WGS sequence"/>
</dbReference>
<sequence>MKKYILRPGILLSIVTAGIALSSCEKVDEVPPYKESSSTKVYKLPDPTIMTAEETAELKAIKAEYEAAVNNN</sequence>
<dbReference type="GeneID" id="82148747"/>
<evidence type="ECO:0000313" key="1">
    <source>
        <dbReference type="EMBL" id="TGG39723.1"/>
    </source>
</evidence>
<reference evidence="1 2" key="1">
    <citation type="submission" date="2019-02" db="EMBL/GenBank/DDBJ databases">
        <title>Isolation and identification of novel species under the genus Muribaculum.</title>
        <authorList>
            <person name="Miyake S."/>
            <person name="Ding Y."/>
            <person name="Low A."/>
            <person name="Soh M."/>
            <person name="Seedorf H."/>
        </authorList>
    </citation>
    <scope>NUCLEOTIDE SEQUENCE [LARGE SCALE GENOMIC DNA]</scope>
    <source>
        <strain evidence="1 2">TLL-A3</strain>
    </source>
</reference>
<name>A0A4Z0V7L6_9BACT</name>
<dbReference type="PROSITE" id="PS51257">
    <property type="entry name" value="PROKAR_LIPOPROTEIN"/>
    <property type="match status" value="1"/>
</dbReference>
<comment type="caution">
    <text evidence="1">The sequence shown here is derived from an EMBL/GenBank/DDBJ whole genome shotgun (WGS) entry which is preliminary data.</text>
</comment>